<dbReference type="RefSeq" id="WP_201246149.1">
    <property type="nucleotide sequence ID" value="NZ_NHSF01000063.1"/>
</dbReference>
<feature type="domain" description="ABC-type transport auxiliary lipoprotein component" evidence="2">
    <location>
        <begin position="26"/>
        <end position="208"/>
    </location>
</feature>
<evidence type="ECO:0000313" key="4">
    <source>
        <dbReference type="Proteomes" id="UP001296967"/>
    </source>
</evidence>
<keyword evidence="4" id="KW-1185">Reference proteome</keyword>
<reference evidence="3" key="2">
    <citation type="journal article" date="2020" name="Microorganisms">
        <title>Osmotic Adaptation and Compatible Solute Biosynthesis of Phototrophic Bacteria as Revealed from Genome Analyses.</title>
        <authorList>
            <person name="Imhoff J.F."/>
            <person name="Rahn T."/>
            <person name="Kunzel S."/>
            <person name="Keller A."/>
            <person name="Neulinger S.C."/>
        </authorList>
    </citation>
    <scope>NUCLEOTIDE SEQUENCE</scope>
    <source>
        <strain evidence="3">DSM 4395</strain>
    </source>
</reference>
<dbReference type="EMBL" id="NHSF01000063">
    <property type="protein sequence ID" value="MBK5931307.1"/>
    <property type="molecule type" value="Genomic_DNA"/>
</dbReference>
<dbReference type="Gene3D" id="3.40.50.10610">
    <property type="entry name" value="ABC-type transport auxiliary lipoprotein component"/>
    <property type="match status" value="1"/>
</dbReference>
<comment type="caution">
    <text evidence="3">The sequence shown here is derived from an EMBL/GenBank/DDBJ whole genome shotgun (WGS) entry which is preliminary data.</text>
</comment>
<gene>
    <name evidence="3" type="ORF">CCR82_12480</name>
</gene>
<evidence type="ECO:0000259" key="2">
    <source>
        <dbReference type="Pfam" id="PF03886"/>
    </source>
</evidence>
<organism evidence="3 4">
    <name type="scientific">Halochromatium salexigens</name>
    <name type="common">Chromatium salexigens</name>
    <dbReference type="NCBI Taxonomy" id="49447"/>
    <lineage>
        <taxon>Bacteria</taxon>
        <taxon>Pseudomonadati</taxon>
        <taxon>Pseudomonadota</taxon>
        <taxon>Gammaproteobacteria</taxon>
        <taxon>Chromatiales</taxon>
        <taxon>Chromatiaceae</taxon>
        <taxon>Halochromatium</taxon>
    </lineage>
</organism>
<keyword evidence="1" id="KW-0732">Signal</keyword>
<dbReference type="InterPro" id="IPR005586">
    <property type="entry name" value="ABC_trans_aux"/>
</dbReference>
<feature type="signal peptide" evidence="1">
    <location>
        <begin position="1"/>
        <end position="18"/>
    </location>
</feature>
<dbReference type="AlphaFoldDB" id="A0AAJ0XH46"/>
<evidence type="ECO:0000313" key="3">
    <source>
        <dbReference type="EMBL" id="MBK5931307.1"/>
    </source>
</evidence>
<sequence>MIWPMLGGLMLALLSACATSPSSRFYTLTPLPEAQGQPGDISGGTLAVGIGPVVFPQFLDRPQLVVRDGSNRLELEEFNRWGGTLQDDFLRVWGENLGHLLDTSRILIYPSESRMPLDFRITAEVVSFEGRQGGDATLKVRWAVMDPRLEQSLASREDLYRCPIAPLPRGAGQEQSEPAADRMLAADQSEAMVAAMSRCLGRFSEDVAEVLSQLPTPEPPDQRFY</sequence>
<evidence type="ECO:0000256" key="1">
    <source>
        <dbReference type="SAM" id="SignalP"/>
    </source>
</evidence>
<dbReference type="Proteomes" id="UP001296967">
    <property type="component" value="Unassembled WGS sequence"/>
</dbReference>
<name>A0AAJ0XH46_HALSE</name>
<reference evidence="3" key="1">
    <citation type="submission" date="2017-05" db="EMBL/GenBank/DDBJ databases">
        <authorList>
            <person name="Imhoff J.F."/>
            <person name="Rahn T."/>
            <person name="Kuenzel S."/>
            <person name="Neulinger S.C."/>
        </authorList>
    </citation>
    <scope>NUCLEOTIDE SEQUENCE</scope>
    <source>
        <strain evidence="3">DSM 4395</strain>
    </source>
</reference>
<proteinExistence type="predicted"/>
<feature type="chain" id="PRO_5042512024" description="ABC-type transport auxiliary lipoprotein component domain-containing protein" evidence="1">
    <location>
        <begin position="19"/>
        <end position="225"/>
    </location>
</feature>
<dbReference type="SUPFAM" id="SSF159594">
    <property type="entry name" value="XCC0632-like"/>
    <property type="match status" value="1"/>
</dbReference>
<dbReference type="Pfam" id="PF03886">
    <property type="entry name" value="ABC_trans_aux"/>
    <property type="match status" value="1"/>
</dbReference>
<protein>
    <recommendedName>
        <fullName evidence="2">ABC-type transport auxiliary lipoprotein component domain-containing protein</fullName>
    </recommendedName>
</protein>
<accession>A0AAJ0XH46</accession>